<dbReference type="EMBL" id="SIDB01000002">
    <property type="protein sequence ID" value="KAI3436162.1"/>
    <property type="molecule type" value="Genomic_DNA"/>
</dbReference>
<comment type="subcellular location">
    <subcellularLocation>
        <location evidence="1">Membrane</location>
        <topology evidence="1">Multi-pass membrane protein</topology>
    </subcellularLocation>
</comment>
<gene>
    <name evidence="7" type="ORF">D9Q98_002219</name>
</gene>
<feature type="transmembrane region" description="Helical" evidence="6">
    <location>
        <begin position="147"/>
        <end position="170"/>
    </location>
</feature>
<feature type="region of interest" description="Disordered" evidence="5">
    <location>
        <begin position="353"/>
        <end position="419"/>
    </location>
</feature>
<feature type="transmembrane region" description="Helical" evidence="6">
    <location>
        <begin position="42"/>
        <end position="60"/>
    </location>
</feature>
<dbReference type="Pfam" id="PF03547">
    <property type="entry name" value="Mem_trans"/>
    <property type="match status" value="1"/>
</dbReference>
<dbReference type="GO" id="GO:0016020">
    <property type="term" value="C:membrane"/>
    <property type="evidence" value="ECO:0007669"/>
    <property type="project" value="UniProtKB-SubCell"/>
</dbReference>
<evidence type="ECO:0000256" key="6">
    <source>
        <dbReference type="SAM" id="Phobius"/>
    </source>
</evidence>
<proteinExistence type="predicted"/>
<feature type="transmembrane region" description="Helical" evidence="6">
    <location>
        <begin position="107"/>
        <end position="127"/>
    </location>
</feature>
<feature type="transmembrane region" description="Helical" evidence="6">
    <location>
        <begin position="616"/>
        <end position="636"/>
    </location>
</feature>
<evidence type="ECO:0000256" key="3">
    <source>
        <dbReference type="ARBA" id="ARBA00022989"/>
    </source>
</evidence>
<dbReference type="InterPro" id="IPR039305">
    <property type="entry name" value="PILS2/6"/>
</dbReference>
<dbReference type="Proteomes" id="UP001055712">
    <property type="component" value="Unassembled WGS sequence"/>
</dbReference>
<organism evidence="7 8">
    <name type="scientific">Chlorella vulgaris</name>
    <name type="common">Green alga</name>
    <dbReference type="NCBI Taxonomy" id="3077"/>
    <lineage>
        <taxon>Eukaryota</taxon>
        <taxon>Viridiplantae</taxon>
        <taxon>Chlorophyta</taxon>
        <taxon>core chlorophytes</taxon>
        <taxon>Trebouxiophyceae</taxon>
        <taxon>Chlorellales</taxon>
        <taxon>Chlorellaceae</taxon>
        <taxon>Chlorella clade</taxon>
        <taxon>Chlorella</taxon>
    </lineage>
</organism>
<feature type="transmembrane region" description="Helical" evidence="6">
    <location>
        <begin position="504"/>
        <end position="526"/>
    </location>
</feature>
<protein>
    <recommendedName>
        <fullName evidence="9">Auxin efflux carrier</fullName>
    </recommendedName>
</protein>
<name>A0A9D4TX71_CHLVU</name>
<evidence type="ECO:0000256" key="5">
    <source>
        <dbReference type="SAM" id="MobiDB-lite"/>
    </source>
</evidence>
<evidence type="ECO:0000256" key="1">
    <source>
        <dbReference type="ARBA" id="ARBA00004141"/>
    </source>
</evidence>
<dbReference type="PANTHER" id="PTHR31419:SF1">
    <property type="entry name" value="PROTEIN PIN-LIKES 6"/>
    <property type="match status" value="1"/>
</dbReference>
<keyword evidence="8" id="KW-1185">Reference proteome</keyword>
<evidence type="ECO:0000256" key="2">
    <source>
        <dbReference type="ARBA" id="ARBA00022692"/>
    </source>
</evidence>
<dbReference type="AlphaFoldDB" id="A0A9D4TX71"/>
<accession>A0A9D4TX71</accession>
<dbReference type="InterPro" id="IPR004776">
    <property type="entry name" value="Mem_transp_PIN-like"/>
</dbReference>
<feature type="transmembrane region" description="Helical" evidence="6">
    <location>
        <begin position="472"/>
        <end position="492"/>
    </location>
</feature>
<keyword evidence="4 6" id="KW-0472">Membrane</keyword>
<comment type="caution">
    <text evidence="7">The sequence shown here is derived from an EMBL/GenBank/DDBJ whole genome shotgun (WGS) entry which is preliminary data.</text>
</comment>
<evidence type="ECO:0000313" key="7">
    <source>
        <dbReference type="EMBL" id="KAI3436162.1"/>
    </source>
</evidence>
<feature type="compositionally biased region" description="Low complexity" evidence="5">
    <location>
        <begin position="405"/>
        <end position="415"/>
    </location>
</feature>
<feature type="transmembrane region" description="Helical" evidence="6">
    <location>
        <begin position="72"/>
        <end position="95"/>
    </location>
</feature>
<feature type="transmembrane region" description="Helical" evidence="6">
    <location>
        <begin position="547"/>
        <end position="569"/>
    </location>
</feature>
<feature type="transmembrane region" description="Helical" evidence="6">
    <location>
        <begin position="6"/>
        <end position="30"/>
    </location>
</feature>
<evidence type="ECO:0000256" key="4">
    <source>
        <dbReference type="ARBA" id="ARBA00023136"/>
    </source>
</evidence>
<dbReference type="PANTHER" id="PTHR31419">
    <property type="entry name" value="PROTEIN PIN-LIKES 2"/>
    <property type="match status" value="1"/>
</dbReference>
<dbReference type="OrthoDB" id="191139at2759"/>
<dbReference type="GO" id="GO:0080162">
    <property type="term" value="P:endoplasmic reticulum to cytosol auxin transport"/>
    <property type="evidence" value="ECO:0007669"/>
    <property type="project" value="InterPro"/>
</dbReference>
<keyword evidence="3 6" id="KW-1133">Transmembrane helix</keyword>
<reference evidence="7" key="1">
    <citation type="journal article" date="2019" name="Plant J.">
        <title>Chlorella vulgaris genome assembly and annotation reveals the molecular basis for metabolic acclimation to high light conditions.</title>
        <authorList>
            <person name="Cecchin M."/>
            <person name="Marcolungo L."/>
            <person name="Rossato M."/>
            <person name="Girolomoni L."/>
            <person name="Cosentino E."/>
            <person name="Cuine S."/>
            <person name="Li-Beisson Y."/>
            <person name="Delledonne M."/>
            <person name="Ballottari M."/>
        </authorList>
    </citation>
    <scope>NUCLEOTIDE SEQUENCE</scope>
    <source>
        <strain evidence="7">211/11P</strain>
    </source>
</reference>
<reference evidence="7" key="2">
    <citation type="submission" date="2020-11" db="EMBL/GenBank/DDBJ databases">
        <authorList>
            <person name="Cecchin M."/>
            <person name="Marcolungo L."/>
            <person name="Rossato M."/>
            <person name="Girolomoni L."/>
            <person name="Cosentino E."/>
            <person name="Cuine S."/>
            <person name="Li-Beisson Y."/>
            <person name="Delledonne M."/>
            <person name="Ballottari M."/>
        </authorList>
    </citation>
    <scope>NUCLEOTIDE SEQUENCE</scope>
    <source>
        <strain evidence="7">211/11P</strain>
        <tissue evidence="7">Whole cell</tissue>
    </source>
</reference>
<sequence length="646" mass="67361">MQFEPWPAALAAFLVVVQVVLVMVPGFYYTKKGTVDTSTRRKLSIISFNLLLPATNFYHIARNVSASTITEYLPFAANTVLSNVLGMCMGWLGNWAVGTPKVMRNHVVAAAGFGNLNSLPLLIATAMCQHDSLPFLPALGAQCSSVGFGYIAVGTAATQMFTYPIAIWLLKKRPEPALAEVVVAHEPLTMDDSCEVHSNPLLAVGSTQTAGMLRASPFSKAAAEEGGEDSLVVAAELPAAAALAAQPAAAAAAQQDASPPAAATAAAPSEAATDAAVAVTSFDPAKPKHLAASGSAGHAGEVLSFAVEFTESDSDSASVSGASTASSHTQLAAGNGSGPASVVGSPLLRTASSGSLFGSRASGEDYAGTSASREAAGGTSFPQVNSQGKDLAAQDAQQPPPPAVEAPARPSVEVPLPSARPGTRLRRRAQALARRIHTLRSAMSAAPVVEGPPPSRARRWASLTWKFTNENVLRMPCIGAGLGLVVGVIAPIKNLLFPVDTAALGFLMGALFSIQAALIWCSSFVLGSALSKGPGPGMRAMGWKPMFLVVLVRLLVLPALGCVIVVGVIKLGWYDPPDPVYTYILLQQFCVPSANQMQNIASMAGNREREMGSLIFWQYVVAFFAIPAWMVVFLWLMDTFTLFPGA</sequence>
<evidence type="ECO:0008006" key="9">
    <source>
        <dbReference type="Google" id="ProtNLM"/>
    </source>
</evidence>
<evidence type="ECO:0000313" key="8">
    <source>
        <dbReference type="Proteomes" id="UP001055712"/>
    </source>
</evidence>
<keyword evidence="2 6" id="KW-0812">Transmembrane</keyword>